<dbReference type="GO" id="GO:0005730">
    <property type="term" value="C:nucleolus"/>
    <property type="evidence" value="ECO:0007669"/>
    <property type="project" value="TreeGrafter"/>
</dbReference>
<keyword evidence="3" id="KW-0347">Helicase</keyword>
<keyword evidence="1" id="KW-0547">Nucleotide-binding</keyword>
<dbReference type="GO" id="GO:0005524">
    <property type="term" value="F:ATP binding"/>
    <property type="evidence" value="ECO:0007669"/>
    <property type="project" value="UniProtKB-KW"/>
</dbReference>
<dbReference type="Gene3D" id="3.40.50.300">
    <property type="entry name" value="P-loop containing nucleotide triphosphate hydrolases"/>
    <property type="match status" value="1"/>
</dbReference>
<name>A0A3S5FDW9_9PLAT</name>
<evidence type="ECO:0000313" key="5">
    <source>
        <dbReference type="EMBL" id="VEL21622.1"/>
    </source>
</evidence>
<dbReference type="SUPFAM" id="SSF52540">
    <property type="entry name" value="P-loop containing nucleoside triphosphate hydrolases"/>
    <property type="match status" value="1"/>
</dbReference>
<evidence type="ECO:0000256" key="4">
    <source>
        <dbReference type="ARBA" id="ARBA00022840"/>
    </source>
</evidence>
<comment type="caution">
    <text evidence="5">The sequence shown here is derived from an EMBL/GenBank/DDBJ whole genome shotgun (WGS) entry which is preliminary data.</text>
</comment>
<organism evidence="5 6">
    <name type="scientific">Protopolystoma xenopodis</name>
    <dbReference type="NCBI Taxonomy" id="117903"/>
    <lineage>
        <taxon>Eukaryota</taxon>
        <taxon>Metazoa</taxon>
        <taxon>Spiralia</taxon>
        <taxon>Lophotrochozoa</taxon>
        <taxon>Platyhelminthes</taxon>
        <taxon>Monogenea</taxon>
        <taxon>Polyopisthocotylea</taxon>
        <taxon>Polystomatidea</taxon>
        <taxon>Polystomatidae</taxon>
        <taxon>Protopolystoma</taxon>
    </lineage>
</organism>
<keyword evidence="2" id="KW-0378">Hydrolase</keyword>
<dbReference type="GO" id="GO:0016787">
    <property type="term" value="F:hydrolase activity"/>
    <property type="evidence" value="ECO:0007669"/>
    <property type="project" value="UniProtKB-KW"/>
</dbReference>
<evidence type="ECO:0000256" key="1">
    <source>
        <dbReference type="ARBA" id="ARBA00022741"/>
    </source>
</evidence>
<reference evidence="5" key="1">
    <citation type="submission" date="2018-11" db="EMBL/GenBank/DDBJ databases">
        <authorList>
            <consortium name="Pathogen Informatics"/>
        </authorList>
    </citation>
    <scope>NUCLEOTIDE SEQUENCE</scope>
</reference>
<dbReference type="AlphaFoldDB" id="A0A3S5FDW9"/>
<evidence type="ECO:0000256" key="2">
    <source>
        <dbReference type="ARBA" id="ARBA00022801"/>
    </source>
</evidence>
<dbReference type="GO" id="GO:0004386">
    <property type="term" value="F:helicase activity"/>
    <property type="evidence" value="ECO:0007669"/>
    <property type="project" value="UniProtKB-KW"/>
</dbReference>
<accession>A0A3S5FDW9</accession>
<sequence>MDSDYRIRLVYYETSITPQGTQVKQKIYDAATGASSFSIVWISRASAEQRAGRAGRIGPGECHRLYSSRVFMDFEEQKPPEILTRPIDEVVLLLKVSIAGVLSKSIK</sequence>
<evidence type="ECO:0000313" key="6">
    <source>
        <dbReference type="Proteomes" id="UP000784294"/>
    </source>
</evidence>
<dbReference type="PANTHER" id="PTHR18934">
    <property type="entry name" value="ATP-DEPENDENT RNA HELICASE"/>
    <property type="match status" value="1"/>
</dbReference>
<dbReference type="PANTHER" id="PTHR18934:SF99">
    <property type="entry name" value="ATP-DEPENDENT RNA HELICASE DHX37-RELATED"/>
    <property type="match status" value="1"/>
</dbReference>
<proteinExistence type="predicted"/>
<dbReference type="Proteomes" id="UP000784294">
    <property type="component" value="Unassembled WGS sequence"/>
</dbReference>
<gene>
    <name evidence="5" type="ORF">PXEA_LOCUS15062</name>
</gene>
<evidence type="ECO:0008006" key="7">
    <source>
        <dbReference type="Google" id="ProtNLM"/>
    </source>
</evidence>
<keyword evidence="6" id="KW-1185">Reference proteome</keyword>
<keyword evidence="4" id="KW-0067">ATP-binding</keyword>
<protein>
    <recommendedName>
        <fullName evidence="7">Helicase C-terminal domain-containing protein</fullName>
    </recommendedName>
</protein>
<dbReference type="EMBL" id="CAAALY010052236">
    <property type="protein sequence ID" value="VEL21622.1"/>
    <property type="molecule type" value="Genomic_DNA"/>
</dbReference>
<dbReference type="GO" id="GO:0003723">
    <property type="term" value="F:RNA binding"/>
    <property type="evidence" value="ECO:0007669"/>
    <property type="project" value="TreeGrafter"/>
</dbReference>
<dbReference type="GO" id="GO:0000462">
    <property type="term" value="P:maturation of SSU-rRNA from tricistronic rRNA transcript (SSU-rRNA, 5.8S rRNA, LSU-rRNA)"/>
    <property type="evidence" value="ECO:0007669"/>
    <property type="project" value="TreeGrafter"/>
</dbReference>
<dbReference type="InterPro" id="IPR027417">
    <property type="entry name" value="P-loop_NTPase"/>
</dbReference>
<evidence type="ECO:0000256" key="3">
    <source>
        <dbReference type="ARBA" id="ARBA00022806"/>
    </source>
</evidence>
<dbReference type="OrthoDB" id="10253254at2759"/>